<organism evidence="1 2">
    <name type="scientific">Crossiella equi</name>
    <dbReference type="NCBI Taxonomy" id="130796"/>
    <lineage>
        <taxon>Bacteria</taxon>
        <taxon>Bacillati</taxon>
        <taxon>Actinomycetota</taxon>
        <taxon>Actinomycetes</taxon>
        <taxon>Pseudonocardiales</taxon>
        <taxon>Pseudonocardiaceae</taxon>
        <taxon>Crossiella</taxon>
    </lineage>
</organism>
<protein>
    <submittedName>
        <fullName evidence="1">Uncharacterized protein</fullName>
    </submittedName>
</protein>
<reference evidence="1 2" key="1">
    <citation type="submission" date="2021-03" db="EMBL/GenBank/DDBJ databases">
        <title>Sequencing the genomes of 1000 actinobacteria strains.</title>
        <authorList>
            <person name="Klenk H.-P."/>
        </authorList>
    </citation>
    <scope>NUCLEOTIDE SEQUENCE [LARGE SCALE GENOMIC DNA]</scope>
    <source>
        <strain evidence="1 2">DSM 44580</strain>
    </source>
</reference>
<accession>A0ABS5A3J4</accession>
<evidence type="ECO:0000313" key="1">
    <source>
        <dbReference type="EMBL" id="MBP2471158.1"/>
    </source>
</evidence>
<dbReference type="Proteomes" id="UP001519363">
    <property type="component" value="Unassembled WGS sequence"/>
</dbReference>
<sequence length="227" mass="24971">MSRASYVSSLRDRWIPEMRARGWHAELVDPDGLAPILLVDHDERFLRVPLTAFGDPHVSQTTVDAVLSAWVDQVPVSDPEAAQQAVPVLDGSTDVRLRWRLSVHRGLRWSNWSPGPLTTAAIETSLWRKARERAARQEVRFEANRGVALLWSESGAAVSALAWPSRFGLDGHSALVGGNEVVYVGDHVLLSRLRESEMPEAVLLGTRAVRGLAHRLAELAGRPGRSG</sequence>
<gene>
    <name evidence="1" type="ORF">JOF53_000030</name>
</gene>
<name>A0ABS5A3J4_9PSEU</name>
<proteinExistence type="predicted"/>
<keyword evidence="2" id="KW-1185">Reference proteome</keyword>
<evidence type="ECO:0000313" key="2">
    <source>
        <dbReference type="Proteomes" id="UP001519363"/>
    </source>
</evidence>
<dbReference type="RefSeq" id="WP_086788217.1">
    <property type="nucleotide sequence ID" value="NZ_JAGIOO010000001.1"/>
</dbReference>
<comment type="caution">
    <text evidence="1">The sequence shown here is derived from an EMBL/GenBank/DDBJ whole genome shotgun (WGS) entry which is preliminary data.</text>
</comment>
<dbReference type="EMBL" id="JAGIOO010000001">
    <property type="protein sequence ID" value="MBP2471158.1"/>
    <property type="molecule type" value="Genomic_DNA"/>
</dbReference>